<dbReference type="Pfam" id="PF22272">
    <property type="entry name" value="LEA_3b"/>
    <property type="match status" value="1"/>
</dbReference>
<evidence type="ECO:0000256" key="1">
    <source>
        <dbReference type="SAM" id="MobiDB-lite"/>
    </source>
</evidence>
<organism evidence="2 3">
    <name type="scientific">Aristolochia fimbriata</name>
    <name type="common">White veined hardy Dutchman's pipe vine</name>
    <dbReference type="NCBI Taxonomy" id="158543"/>
    <lineage>
        <taxon>Eukaryota</taxon>
        <taxon>Viridiplantae</taxon>
        <taxon>Streptophyta</taxon>
        <taxon>Embryophyta</taxon>
        <taxon>Tracheophyta</taxon>
        <taxon>Spermatophyta</taxon>
        <taxon>Magnoliopsida</taxon>
        <taxon>Magnoliidae</taxon>
        <taxon>Piperales</taxon>
        <taxon>Aristolochiaceae</taxon>
        <taxon>Aristolochia</taxon>
    </lineage>
</organism>
<sequence>MAANLQRRGFASVGKRFVDGNWIGSFRGAAPASVGRRNVHTSVYDKNVDEQVRPTVVPDDVIEAKGEEYWAPNPKTGVFGPAAEKEGLAGGARRISEPGQENGSVLEEKVWFRPLGNDEGPQRT</sequence>
<dbReference type="Proteomes" id="UP000825729">
    <property type="component" value="Unassembled WGS sequence"/>
</dbReference>
<dbReference type="PANTHER" id="PTHR35122">
    <property type="entry name" value="OSJNBA0093F12.14 PROTEIN"/>
    <property type="match status" value="1"/>
</dbReference>
<evidence type="ECO:0000313" key="3">
    <source>
        <dbReference type="Proteomes" id="UP000825729"/>
    </source>
</evidence>
<keyword evidence="3" id="KW-1185">Reference proteome</keyword>
<dbReference type="InterPro" id="IPR039291">
    <property type="entry name" value="At5g17165-like"/>
</dbReference>
<accession>A0AAV7F3E4</accession>
<gene>
    <name evidence="2" type="ORF">H6P81_007270</name>
</gene>
<dbReference type="PANTHER" id="PTHR35122:SF2">
    <property type="entry name" value="OS04G0598000 PROTEIN"/>
    <property type="match status" value="1"/>
</dbReference>
<feature type="region of interest" description="Disordered" evidence="1">
    <location>
        <begin position="93"/>
        <end position="124"/>
    </location>
</feature>
<proteinExistence type="predicted"/>
<evidence type="ECO:0008006" key="4">
    <source>
        <dbReference type="Google" id="ProtNLM"/>
    </source>
</evidence>
<reference evidence="2 3" key="1">
    <citation type="submission" date="2021-07" db="EMBL/GenBank/DDBJ databases">
        <title>The Aristolochia fimbriata genome: insights into angiosperm evolution, floral development and chemical biosynthesis.</title>
        <authorList>
            <person name="Jiao Y."/>
        </authorList>
    </citation>
    <scope>NUCLEOTIDE SEQUENCE [LARGE SCALE GENOMIC DNA]</scope>
    <source>
        <strain evidence="2">IBCAS-2021</strain>
        <tissue evidence="2">Leaf</tissue>
    </source>
</reference>
<comment type="caution">
    <text evidence="2">The sequence shown here is derived from an EMBL/GenBank/DDBJ whole genome shotgun (WGS) entry which is preliminary data.</text>
</comment>
<name>A0AAV7F3E4_ARIFI</name>
<dbReference type="EMBL" id="JAINDJ010000003">
    <property type="protein sequence ID" value="KAG9454366.1"/>
    <property type="molecule type" value="Genomic_DNA"/>
</dbReference>
<dbReference type="AlphaFoldDB" id="A0AAV7F3E4"/>
<evidence type="ECO:0000313" key="2">
    <source>
        <dbReference type="EMBL" id="KAG9454366.1"/>
    </source>
</evidence>
<protein>
    <recommendedName>
        <fullName evidence="4">Late embryogenesis abundant protein</fullName>
    </recommendedName>
</protein>